<dbReference type="EMBL" id="JAAGNC010000040">
    <property type="protein sequence ID" value="NEC55225.1"/>
    <property type="molecule type" value="Genomic_DNA"/>
</dbReference>
<dbReference type="RefSeq" id="WP_157905165.1">
    <property type="nucleotide sequence ID" value="NZ_JAAGNC010000040.1"/>
</dbReference>
<dbReference type="Proteomes" id="UP000470404">
    <property type="component" value="Unassembled WGS sequence"/>
</dbReference>
<organism evidence="3 4">
    <name type="scientific">Amycolatopsis rubida</name>
    <dbReference type="NCBI Taxonomy" id="112413"/>
    <lineage>
        <taxon>Bacteria</taxon>
        <taxon>Bacillati</taxon>
        <taxon>Actinomycetota</taxon>
        <taxon>Actinomycetes</taxon>
        <taxon>Pseudonocardiales</taxon>
        <taxon>Pseudonocardiaceae</taxon>
        <taxon>Amycolatopsis</taxon>
    </lineage>
</organism>
<evidence type="ECO:0000256" key="2">
    <source>
        <dbReference type="SAM" id="Phobius"/>
    </source>
</evidence>
<reference evidence="3 4" key="1">
    <citation type="submission" date="2020-01" db="EMBL/GenBank/DDBJ databases">
        <title>Insect and environment-associated Actinomycetes.</title>
        <authorList>
            <person name="Currrie C."/>
            <person name="Chevrette M."/>
            <person name="Carlson C."/>
            <person name="Stubbendieck R."/>
            <person name="Wendt-Pienkowski E."/>
        </authorList>
    </citation>
    <scope>NUCLEOTIDE SEQUENCE [LARGE SCALE GENOMIC DNA]</scope>
    <source>
        <strain evidence="3 4">SID8386</strain>
    </source>
</reference>
<protein>
    <submittedName>
        <fullName evidence="3">Uncharacterized protein</fullName>
    </submittedName>
</protein>
<evidence type="ECO:0000256" key="1">
    <source>
        <dbReference type="SAM" id="MobiDB-lite"/>
    </source>
</evidence>
<keyword evidence="2" id="KW-1133">Transmembrane helix</keyword>
<proteinExistence type="predicted"/>
<feature type="transmembrane region" description="Helical" evidence="2">
    <location>
        <begin position="15"/>
        <end position="31"/>
    </location>
</feature>
<sequence>MDTVCQIRRSNCDRITVVVVALGLLASAGVLRRRRRVRGDGECEAFQGDDRDGGVRGAGGQDEQCDAAGGETLVVEGGRITETGKRAELLASDGTYARFWHDGTAPFHHVAFATQPA</sequence>
<gene>
    <name evidence="3" type="ORF">G3I59_06345</name>
</gene>
<feature type="region of interest" description="Disordered" evidence="1">
    <location>
        <begin position="43"/>
        <end position="64"/>
    </location>
</feature>
<name>A0ABX0BQX0_9PSEU</name>
<accession>A0ABX0BQX0</accession>
<evidence type="ECO:0000313" key="3">
    <source>
        <dbReference type="EMBL" id="NEC55225.1"/>
    </source>
</evidence>
<keyword evidence="4" id="KW-1185">Reference proteome</keyword>
<comment type="caution">
    <text evidence="3">The sequence shown here is derived from an EMBL/GenBank/DDBJ whole genome shotgun (WGS) entry which is preliminary data.</text>
</comment>
<keyword evidence="2" id="KW-0812">Transmembrane</keyword>
<keyword evidence="2" id="KW-0472">Membrane</keyword>
<evidence type="ECO:0000313" key="4">
    <source>
        <dbReference type="Proteomes" id="UP000470404"/>
    </source>
</evidence>